<dbReference type="GO" id="GO:0000729">
    <property type="term" value="P:DNA double-strand break processing"/>
    <property type="evidence" value="ECO:0007669"/>
    <property type="project" value="TreeGrafter"/>
</dbReference>
<dbReference type="GO" id="GO:0000014">
    <property type="term" value="F:single-stranded DNA endodeoxyribonuclease activity"/>
    <property type="evidence" value="ECO:0007669"/>
    <property type="project" value="TreeGrafter"/>
</dbReference>
<dbReference type="WBParaSite" id="SVE_1903500.1">
    <property type="protein sequence ID" value="SVE_1903500.1"/>
    <property type="gene ID" value="SVE_1903500"/>
</dbReference>
<dbReference type="AlphaFoldDB" id="A0A0K0G2T5"/>
<dbReference type="InterPro" id="IPR052709">
    <property type="entry name" value="Transposase-MT_Hybrid"/>
</dbReference>
<dbReference type="GO" id="GO:0015074">
    <property type="term" value="P:DNA integration"/>
    <property type="evidence" value="ECO:0007669"/>
    <property type="project" value="TreeGrafter"/>
</dbReference>
<protein>
    <submittedName>
        <fullName evidence="3">Histone-lysine N-methyltransferase SETMAR (inferred by orthology to a human protein)</fullName>
    </submittedName>
</protein>
<reference evidence="2" key="1">
    <citation type="submission" date="2014-07" db="EMBL/GenBank/DDBJ databases">
        <authorList>
            <person name="Martin A.A"/>
            <person name="De Silva N."/>
        </authorList>
    </citation>
    <scope>NUCLEOTIDE SEQUENCE</scope>
</reference>
<dbReference type="PANTHER" id="PTHR46060">
    <property type="entry name" value="MARINER MOS1 TRANSPOSASE-LIKE PROTEIN"/>
    <property type="match status" value="1"/>
</dbReference>
<dbReference type="Proteomes" id="UP000035680">
    <property type="component" value="Unassembled WGS sequence"/>
</dbReference>
<sequence length="321" mass="37597">MVTKREIRIIFLYEFKKGTSAAKTAEDINIVFGEGFVNPSTVQRWFKRFREGNEDLENEDRGRPALVVDNGHLRTIIEADSQKTVRRISEDLGVSKDTVCRHLKQIGKTKKLDQWVPHELTEKQKNSRLEICSSLLLRNKNDPFLNRIVTCDEKWILYDNRKRVGEWLDKDEAPKQFPKPQITPKKVMITVWWSSEGLVYYEFIKPDETINSESYFNRKGPILLHDNDRPHVSKTTLQKLSDLKYKTLPHPPYSPDLAPTNFHVIKNLDQFLKDKVFKDEESIKIAFEEFIASREANFYANGTNKLVSRWKQCVEANGKYF</sequence>
<dbReference type="InterPro" id="IPR036388">
    <property type="entry name" value="WH-like_DNA-bd_sf"/>
</dbReference>
<feature type="domain" description="Mos1 transposase HTH" evidence="1">
    <location>
        <begin position="4"/>
        <end position="53"/>
    </location>
</feature>
<proteinExistence type="predicted"/>
<evidence type="ECO:0000259" key="1">
    <source>
        <dbReference type="Pfam" id="PF17906"/>
    </source>
</evidence>
<dbReference type="GO" id="GO:0042800">
    <property type="term" value="F:histone H3K4 methyltransferase activity"/>
    <property type="evidence" value="ECO:0007669"/>
    <property type="project" value="TreeGrafter"/>
</dbReference>
<keyword evidence="2" id="KW-1185">Reference proteome</keyword>
<dbReference type="STRING" id="75913.A0A0K0G2T5"/>
<organism evidence="2 3">
    <name type="scientific">Strongyloides venezuelensis</name>
    <name type="common">Threadworm</name>
    <dbReference type="NCBI Taxonomy" id="75913"/>
    <lineage>
        <taxon>Eukaryota</taxon>
        <taxon>Metazoa</taxon>
        <taxon>Ecdysozoa</taxon>
        <taxon>Nematoda</taxon>
        <taxon>Chromadorea</taxon>
        <taxon>Rhabditida</taxon>
        <taxon>Tylenchina</taxon>
        <taxon>Panagrolaimomorpha</taxon>
        <taxon>Strongyloidoidea</taxon>
        <taxon>Strongyloididae</taxon>
        <taxon>Strongyloides</taxon>
    </lineage>
</organism>
<dbReference type="GO" id="GO:0003697">
    <property type="term" value="F:single-stranded DNA binding"/>
    <property type="evidence" value="ECO:0007669"/>
    <property type="project" value="TreeGrafter"/>
</dbReference>
<dbReference type="Gene3D" id="3.30.420.10">
    <property type="entry name" value="Ribonuclease H-like superfamily/Ribonuclease H"/>
    <property type="match status" value="1"/>
</dbReference>
<dbReference type="InterPro" id="IPR041426">
    <property type="entry name" value="Mos1_HTH"/>
</dbReference>
<dbReference type="GO" id="GO:0003690">
    <property type="term" value="F:double-stranded DNA binding"/>
    <property type="evidence" value="ECO:0007669"/>
    <property type="project" value="TreeGrafter"/>
</dbReference>
<dbReference type="GO" id="GO:0044547">
    <property type="term" value="F:DNA topoisomerase binding"/>
    <property type="evidence" value="ECO:0007669"/>
    <property type="project" value="TreeGrafter"/>
</dbReference>
<evidence type="ECO:0000313" key="2">
    <source>
        <dbReference type="Proteomes" id="UP000035680"/>
    </source>
</evidence>
<dbReference type="GO" id="GO:0006303">
    <property type="term" value="P:double-strand break repair via nonhomologous end joining"/>
    <property type="evidence" value="ECO:0007669"/>
    <property type="project" value="TreeGrafter"/>
</dbReference>
<dbReference type="InterPro" id="IPR001888">
    <property type="entry name" value="Transposase_1"/>
</dbReference>
<dbReference type="Pfam" id="PF17906">
    <property type="entry name" value="HTH_48"/>
    <property type="match status" value="1"/>
</dbReference>
<dbReference type="GO" id="GO:0031297">
    <property type="term" value="P:replication fork processing"/>
    <property type="evidence" value="ECO:0007669"/>
    <property type="project" value="TreeGrafter"/>
</dbReference>
<dbReference type="GO" id="GO:0005634">
    <property type="term" value="C:nucleus"/>
    <property type="evidence" value="ECO:0007669"/>
    <property type="project" value="TreeGrafter"/>
</dbReference>
<dbReference type="InterPro" id="IPR036397">
    <property type="entry name" value="RNaseH_sf"/>
</dbReference>
<dbReference type="PANTHER" id="PTHR46060:SF2">
    <property type="entry name" value="HISTONE-LYSINE N-METHYLTRANSFERASE SETMAR"/>
    <property type="match status" value="1"/>
</dbReference>
<dbReference type="GO" id="GO:0035861">
    <property type="term" value="C:site of double-strand break"/>
    <property type="evidence" value="ECO:0007669"/>
    <property type="project" value="TreeGrafter"/>
</dbReference>
<reference evidence="3" key="2">
    <citation type="submission" date="2015-08" db="UniProtKB">
        <authorList>
            <consortium name="WormBaseParasite"/>
        </authorList>
    </citation>
    <scope>IDENTIFICATION</scope>
</reference>
<evidence type="ECO:0000313" key="3">
    <source>
        <dbReference type="WBParaSite" id="SVE_1903500.1"/>
    </source>
</evidence>
<dbReference type="GO" id="GO:0046975">
    <property type="term" value="F:histone H3K36 methyltransferase activity"/>
    <property type="evidence" value="ECO:0007669"/>
    <property type="project" value="TreeGrafter"/>
</dbReference>
<name>A0A0K0G2T5_STRVS</name>
<dbReference type="Gene3D" id="1.10.10.10">
    <property type="entry name" value="Winged helix-like DNA-binding domain superfamily/Winged helix DNA-binding domain"/>
    <property type="match status" value="1"/>
</dbReference>
<dbReference type="GO" id="GO:0000793">
    <property type="term" value="C:condensed chromosome"/>
    <property type="evidence" value="ECO:0007669"/>
    <property type="project" value="TreeGrafter"/>
</dbReference>
<dbReference type="Pfam" id="PF01359">
    <property type="entry name" value="Transposase_1"/>
    <property type="match status" value="1"/>
</dbReference>
<dbReference type="Gene3D" id="1.10.10.1450">
    <property type="match status" value="1"/>
</dbReference>
<accession>A0A0K0G2T5</accession>
<dbReference type="GO" id="GO:0044774">
    <property type="term" value="P:mitotic DNA integrity checkpoint signaling"/>
    <property type="evidence" value="ECO:0007669"/>
    <property type="project" value="TreeGrafter"/>
</dbReference>